<dbReference type="InterPro" id="IPR047715">
    <property type="entry name" value="EboA_dom"/>
</dbReference>
<protein>
    <submittedName>
        <fullName evidence="1">EboA domain-containing protein</fullName>
    </submittedName>
</protein>
<sequence length="210" mass="21732">MTSDTAPRDPLDDLLERVRREPKAIGVLFPAVGREVGRGPGPSGDPEGILGPTVQDEARTALVTALADALGDASPDLLAEEVGALYRFGDAEEKRAVLRSLPALPGGGAASRIAAGLLADALRGNDPRLIAAALGTPAAAALDDHAWRHGVLKCLFSDVPLDAVHGLADRADTELGRMAAGYAAEREAAGRDVPDDARRLLSLTHGETEA</sequence>
<dbReference type="RefSeq" id="WP_270680090.1">
    <property type="nucleotide sequence ID" value="NZ_JAQFWP010000055.1"/>
</dbReference>
<accession>A0ABT4TS10</accession>
<dbReference type="NCBIfam" id="NF035938">
    <property type="entry name" value="EboA_domain"/>
    <property type="match status" value="1"/>
</dbReference>
<name>A0ABT4TS10_9ACTN</name>
<organism evidence="1 2">
    <name type="scientific">Nocardiopsis suaedae</name>
    <dbReference type="NCBI Taxonomy" id="3018444"/>
    <lineage>
        <taxon>Bacteria</taxon>
        <taxon>Bacillati</taxon>
        <taxon>Actinomycetota</taxon>
        <taxon>Actinomycetes</taxon>
        <taxon>Streptosporangiales</taxon>
        <taxon>Nocardiopsidaceae</taxon>
        <taxon>Nocardiopsis</taxon>
    </lineage>
</organism>
<proteinExistence type="predicted"/>
<dbReference type="Proteomes" id="UP001165685">
    <property type="component" value="Unassembled WGS sequence"/>
</dbReference>
<gene>
    <name evidence="1" type="ORF">O4U47_23345</name>
</gene>
<dbReference type="EMBL" id="JAQFWP010000055">
    <property type="protein sequence ID" value="MDA2807463.1"/>
    <property type="molecule type" value="Genomic_DNA"/>
</dbReference>
<comment type="caution">
    <text evidence="1">The sequence shown here is derived from an EMBL/GenBank/DDBJ whole genome shotgun (WGS) entry which is preliminary data.</text>
</comment>
<evidence type="ECO:0000313" key="1">
    <source>
        <dbReference type="EMBL" id="MDA2807463.1"/>
    </source>
</evidence>
<evidence type="ECO:0000313" key="2">
    <source>
        <dbReference type="Proteomes" id="UP001165685"/>
    </source>
</evidence>
<keyword evidence="2" id="KW-1185">Reference proteome</keyword>
<reference evidence="1" key="1">
    <citation type="submission" date="2023-01" db="EMBL/GenBank/DDBJ databases">
        <title>Draft genome sequence of Nocardiopsis sp. LSu2-4 isolated from halophytes.</title>
        <authorList>
            <person name="Duangmal K."/>
            <person name="Chantavorakit T."/>
        </authorList>
    </citation>
    <scope>NUCLEOTIDE SEQUENCE</scope>
    <source>
        <strain evidence="1">LSu2-4</strain>
    </source>
</reference>